<dbReference type="InterPro" id="IPR036047">
    <property type="entry name" value="F-box-like_dom_sf"/>
</dbReference>
<dbReference type="Proteomes" id="UP000008810">
    <property type="component" value="Chromosome 2"/>
</dbReference>
<evidence type="ECO:0000313" key="4">
    <source>
        <dbReference type="EnsemblPlants" id="KQK02400"/>
    </source>
</evidence>
<dbReference type="AlphaFoldDB" id="A0A0Q3FSL7"/>
<keyword evidence="5" id="KW-1185">Reference proteome</keyword>
<dbReference type="InterPro" id="IPR001810">
    <property type="entry name" value="F-box_dom"/>
</dbReference>
<evidence type="ECO:0000313" key="3">
    <source>
        <dbReference type="EMBL" id="KQK02400.1"/>
    </source>
</evidence>
<dbReference type="EnsemblPlants" id="PNT69836">
    <property type="protein sequence ID" value="PNT69836"/>
    <property type="gene ID" value="BRADI_2g01207v3"/>
</dbReference>
<feature type="domain" description="F-box protein AT5G49610-like beta-propeller" evidence="2">
    <location>
        <begin position="109"/>
        <end position="370"/>
    </location>
</feature>
<dbReference type="PANTHER" id="PTHR32133">
    <property type="entry name" value="OS07G0120400 PROTEIN"/>
    <property type="match status" value="1"/>
</dbReference>
<dbReference type="SUPFAM" id="SSF81383">
    <property type="entry name" value="F-box domain"/>
    <property type="match status" value="1"/>
</dbReference>
<dbReference type="Gramene" id="PNT69836">
    <property type="protein sequence ID" value="PNT69836"/>
    <property type="gene ID" value="BRADI_2g01207v3"/>
</dbReference>
<dbReference type="InParanoid" id="A0A0Q3FSL7"/>
<name>A0A0Q3FSL7_BRADI</name>
<evidence type="ECO:0000259" key="1">
    <source>
        <dbReference type="Pfam" id="PF00646"/>
    </source>
</evidence>
<reference evidence="3" key="2">
    <citation type="submission" date="2017-06" db="EMBL/GenBank/DDBJ databases">
        <title>WGS assembly of Brachypodium distachyon.</title>
        <authorList>
            <consortium name="The International Brachypodium Initiative"/>
            <person name="Lucas S."/>
            <person name="Harmon-Smith M."/>
            <person name="Lail K."/>
            <person name="Tice H."/>
            <person name="Grimwood J."/>
            <person name="Bruce D."/>
            <person name="Barry K."/>
            <person name="Shu S."/>
            <person name="Lindquist E."/>
            <person name="Wang M."/>
            <person name="Pitluck S."/>
            <person name="Vogel J.P."/>
            <person name="Garvin D.F."/>
            <person name="Mockler T.C."/>
            <person name="Schmutz J."/>
            <person name="Rokhsar D."/>
            <person name="Bevan M.W."/>
        </authorList>
    </citation>
    <scope>NUCLEOTIDE SEQUENCE</scope>
    <source>
        <strain evidence="3">Bd21</strain>
    </source>
</reference>
<dbReference type="EMBL" id="CM000881">
    <property type="protein sequence ID" value="PNT69836.1"/>
    <property type="molecule type" value="Genomic_DNA"/>
</dbReference>
<dbReference type="Pfam" id="PF23635">
    <property type="entry name" value="Beta-prop_AT5G49610-like"/>
    <property type="match status" value="1"/>
</dbReference>
<proteinExistence type="predicted"/>
<dbReference type="Gene3D" id="1.20.1280.50">
    <property type="match status" value="1"/>
</dbReference>
<dbReference type="PANTHER" id="PTHR32133:SF266">
    <property type="entry name" value="F-BOX DOMAIN-CONTAINING PROTEIN"/>
    <property type="match status" value="1"/>
</dbReference>
<dbReference type="STRING" id="15368.A0A0Q3FSL7"/>
<reference evidence="4" key="3">
    <citation type="submission" date="2018-08" db="UniProtKB">
        <authorList>
            <consortium name="EnsemblPlants"/>
        </authorList>
    </citation>
    <scope>IDENTIFICATION</scope>
    <source>
        <strain evidence="4">cv. Bd21</strain>
    </source>
</reference>
<evidence type="ECO:0000313" key="5">
    <source>
        <dbReference type="Proteomes" id="UP000008810"/>
    </source>
</evidence>
<dbReference type="InterPro" id="IPR056594">
    <property type="entry name" value="AT5G49610-like_b-prop"/>
</dbReference>
<dbReference type="ExpressionAtlas" id="A0A0Q3FSL7">
    <property type="expression patterns" value="baseline"/>
</dbReference>
<dbReference type="Pfam" id="PF00646">
    <property type="entry name" value="F-box"/>
    <property type="match status" value="1"/>
</dbReference>
<dbReference type="EnsemblPlants" id="KQK02400">
    <property type="protein sequence ID" value="KQK02400"/>
    <property type="gene ID" value="BRADI_2g01207v3"/>
</dbReference>
<dbReference type="EMBL" id="CM000881">
    <property type="protein sequence ID" value="KQK02400.1"/>
    <property type="molecule type" value="Genomic_DNA"/>
</dbReference>
<gene>
    <name evidence="3" type="ORF">BRADI_2g01207v3</name>
</gene>
<dbReference type="FunCoup" id="A0A0Q3FSL7">
    <property type="interactions" value="13"/>
</dbReference>
<dbReference type="Gramene" id="KQK02400">
    <property type="protein sequence ID" value="KQK02400"/>
    <property type="gene ID" value="BRADI_2g01207v3"/>
</dbReference>
<accession>A0A0Q3FSL7</accession>
<sequence length="416" mass="46730">MSEEGGEMARRGGALPDDDNLLREIFLRLPPQPSSLPRASAVCKRWRLLVTDPKFLQCFRARHGKPPLLGVFSYLDKPVFSPILDPPDRISPERFSLSSCSCALRNRNHVLGCRHGRVLLRCPMLNEFVVCDPISSEERRVAAPPEFEGLVLNGAVVCAAGDEGHVHGDCHSSHFKVVLVSMHGYDHQYDDDQPVACVYSSETGMWGDLISTTESCQLYDPGSPATLVGNALYWLQFNSGDPGILEFDLDVQSLSLITEPDIGNDFYYGSRQIIQVEDGDIGLVIFYYHSIKIWHRKVNCHGVATWLVHKTVDMHSILGLPPQLDEWDIGTIMGYAEDSDAIFICVDSNVYMVQLKSMQSKRLHDMVDHQLDIADNDWLTTILLQVFIHQLSSFLGVKLTNHCKIICQMRNSVNLF</sequence>
<evidence type="ECO:0000259" key="2">
    <source>
        <dbReference type="Pfam" id="PF23635"/>
    </source>
</evidence>
<organism evidence="3">
    <name type="scientific">Brachypodium distachyon</name>
    <name type="common">Purple false brome</name>
    <name type="synonym">Trachynia distachya</name>
    <dbReference type="NCBI Taxonomy" id="15368"/>
    <lineage>
        <taxon>Eukaryota</taxon>
        <taxon>Viridiplantae</taxon>
        <taxon>Streptophyta</taxon>
        <taxon>Embryophyta</taxon>
        <taxon>Tracheophyta</taxon>
        <taxon>Spermatophyta</taxon>
        <taxon>Magnoliopsida</taxon>
        <taxon>Liliopsida</taxon>
        <taxon>Poales</taxon>
        <taxon>Poaceae</taxon>
        <taxon>BOP clade</taxon>
        <taxon>Pooideae</taxon>
        <taxon>Stipodae</taxon>
        <taxon>Brachypodieae</taxon>
        <taxon>Brachypodium</taxon>
    </lineage>
</organism>
<reference evidence="3 4" key="1">
    <citation type="journal article" date="2010" name="Nature">
        <title>Genome sequencing and analysis of the model grass Brachypodium distachyon.</title>
        <authorList>
            <consortium name="International Brachypodium Initiative"/>
        </authorList>
    </citation>
    <scope>NUCLEOTIDE SEQUENCE [LARGE SCALE GENOMIC DNA]</scope>
    <source>
        <strain evidence="3 4">Bd21</strain>
    </source>
</reference>
<protein>
    <submittedName>
        <fullName evidence="3 4">Uncharacterized protein</fullName>
    </submittedName>
</protein>
<feature type="domain" description="F-box" evidence="1">
    <location>
        <begin position="15"/>
        <end position="56"/>
    </location>
</feature>